<organism evidence="1 2">
    <name type="scientific">Nostoc flagelliforme CCNUN1</name>
    <dbReference type="NCBI Taxonomy" id="2038116"/>
    <lineage>
        <taxon>Bacteria</taxon>
        <taxon>Bacillati</taxon>
        <taxon>Cyanobacteriota</taxon>
        <taxon>Cyanophyceae</taxon>
        <taxon>Nostocales</taxon>
        <taxon>Nostocaceae</taxon>
        <taxon>Nostoc</taxon>
    </lineage>
</organism>
<dbReference type="AlphaFoldDB" id="A0A2K8T427"/>
<keyword evidence="2" id="KW-1185">Reference proteome</keyword>
<dbReference type="EMBL" id="CP024785">
    <property type="protein sequence ID" value="AUB42462.1"/>
    <property type="molecule type" value="Genomic_DNA"/>
</dbReference>
<reference evidence="1 2" key="1">
    <citation type="submission" date="2017-11" db="EMBL/GenBank/DDBJ databases">
        <title>Complete genome of a free-living desiccation-tolerant cyanobacterium and its photosynthetic adaptation to extreme terrestrial habitat.</title>
        <authorList>
            <person name="Shang J."/>
        </authorList>
    </citation>
    <scope>NUCLEOTIDE SEQUENCE [LARGE SCALE GENOMIC DNA]</scope>
    <source>
        <strain evidence="1 2">CCNUN1</strain>
    </source>
</reference>
<dbReference type="Proteomes" id="UP000232003">
    <property type="component" value="Chromosome"/>
</dbReference>
<proteinExistence type="predicted"/>
<evidence type="ECO:0000313" key="2">
    <source>
        <dbReference type="Proteomes" id="UP000232003"/>
    </source>
</evidence>
<accession>A0A2K8T427</accession>
<evidence type="ECO:0000313" key="1">
    <source>
        <dbReference type="EMBL" id="AUB42462.1"/>
    </source>
</evidence>
<gene>
    <name evidence="1" type="ORF">COO91_08592</name>
</gene>
<protein>
    <submittedName>
        <fullName evidence="1">Uncharacterized protein</fullName>
    </submittedName>
</protein>
<name>A0A2K8T427_9NOSO</name>
<dbReference type="KEGG" id="nfl:COO91_08592"/>
<sequence length="46" mass="5088">MGGCIRSRLDQRIKRAVSTITQKGYRTAISNQFESLGAKNVAFLNS</sequence>